<reference evidence="8" key="2">
    <citation type="journal article" date="2024" name="Plant">
        <title>Genomic evolution and insights into agronomic trait innovations of Sesamum species.</title>
        <authorList>
            <person name="Miao H."/>
            <person name="Wang L."/>
            <person name="Qu L."/>
            <person name="Liu H."/>
            <person name="Sun Y."/>
            <person name="Le M."/>
            <person name="Wang Q."/>
            <person name="Wei S."/>
            <person name="Zheng Y."/>
            <person name="Lin W."/>
            <person name="Duan Y."/>
            <person name="Cao H."/>
            <person name="Xiong S."/>
            <person name="Wang X."/>
            <person name="Wei L."/>
            <person name="Li C."/>
            <person name="Ma Q."/>
            <person name="Ju M."/>
            <person name="Zhao R."/>
            <person name="Li G."/>
            <person name="Mu C."/>
            <person name="Tian Q."/>
            <person name="Mei H."/>
            <person name="Zhang T."/>
            <person name="Gao T."/>
            <person name="Zhang H."/>
        </authorList>
    </citation>
    <scope>NUCLEOTIDE SEQUENCE</scope>
    <source>
        <strain evidence="8">KEN1</strain>
    </source>
</reference>
<reference evidence="8" key="1">
    <citation type="submission" date="2020-06" db="EMBL/GenBank/DDBJ databases">
        <authorList>
            <person name="Li T."/>
            <person name="Hu X."/>
            <person name="Zhang T."/>
            <person name="Song X."/>
            <person name="Zhang H."/>
            <person name="Dai N."/>
            <person name="Sheng W."/>
            <person name="Hou X."/>
            <person name="Wei L."/>
        </authorList>
    </citation>
    <scope>NUCLEOTIDE SEQUENCE</scope>
    <source>
        <strain evidence="8">KEN1</strain>
        <tissue evidence="8">Leaf</tissue>
    </source>
</reference>
<feature type="transmembrane region" description="Helical" evidence="6">
    <location>
        <begin position="7"/>
        <end position="26"/>
    </location>
</feature>
<evidence type="ECO:0000256" key="2">
    <source>
        <dbReference type="ARBA" id="ARBA00022692"/>
    </source>
</evidence>
<keyword evidence="3" id="KW-0029">Amino-acid transport</keyword>
<keyword evidence="2 6" id="KW-0812">Transmembrane</keyword>
<gene>
    <name evidence="8" type="ORF">Slati_4205700</name>
</gene>
<keyword evidence="5 6" id="KW-0472">Membrane</keyword>
<evidence type="ECO:0000256" key="6">
    <source>
        <dbReference type="SAM" id="Phobius"/>
    </source>
</evidence>
<accession>A0AAW2TAE1</accession>
<evidence type="ECO:0000256" key="3">
    <source>
        <dbReference type="ARBA" id="ARBA00022970"/>
    </source>
</evidence>
<dbReference type="GO" id="GO:0016020">
    <property type="term" value="C:membrane"/>
    <property type="evidence" value="ECO:0007669"/>
    <property type="project" value="UniProtKB-SubCell"/>
</dbReference>
<dbReference type="EMBL" id="JACGWN010000015">
    <property type="protein sequence ID" value="KAL0401758.1"/>
    <property type="molecule type" value="Genomic_DNA"/>
</dbReference>
<feature type="transmembrane region" description="Helical" evidence="6">
    <location>
        <begin position="46"/>
        <end position="69"/>
    </location>
</feature>
<keyword evidence="3" id="KW-0813">Transport</keyword>
<evidence type="ECO:0000256" key="4">
    <source>
        <dbReference type="ARBA" id="ARBA00022989"/>
    </source>
</evidence>
<evidence type="ECO:0000256" key="1">
    <source>
        <dbReference type="ARBA" id="ARBA00004370"/>
    </source>
</evidence>
<organism evidence="8">
    <name type="scientific">Sesamum latifolium</name>
    <dbReference type="NCBI Taxonomy" id="2727402"/>
    <lineage>
        <taxon>Eukaryota</taxon>
        <taxon>Viridiplantae</taxon>
        <taxon>Streptophyta</taxon>
        <taxon>Embryophyta</taxon>
        <taxon>Tracheophyta</taxon>
        <taxon>Spermatophyta</taxon>
        <taxon>Magnoliopsida</taxon>
        <taxon>eudicotyledons</taxon>
        <taxon>Gunneridae</taxon>
        <taxon>Pentapetalae</taxon>
        <taxon>asterids</taxon>
        <taxon>lamiids</taxon>
        <taxon>Lamiales</taxon>
        <taxon>Pedaliaceae</taxon>
        <taxon>Sesamum</taxon>
    </lineage>
</organism>
<name>A0AAW2TAE1_9LAMI</name>
<proteinExistence type="predicted"/>
<keyword evidence="4 6" id="KW-1133">Transmembrane helix</keyword>
<sequence>MFKGLLVCYSVVIFTFFSVAISGYWAFGNQAEGSVLSNFMVNGMPLLPKCFLLMTYVVTLVQVSAVTLVRLLHSKAVYATSVVLRVRDMSETL</sequence>
<evidence type="ECO:0000313" key="8">
    <source>
        <dbReference type="EMBL" id="KAL0401758.1"/>
    </source>
</evidence>
<protein>
    <submittedName>
        <fullName evidence="8">GABA transporter 1</fullName>
    </submittedName>
</protein>
<dbReference type="Pfam" id="PF01490">
    <property type="entry name" value="Aa_trans"/>
    <property type="match status" value="1"/>
</dbReference>
<dbReference type="GO" id="GO:0006865">
    <property type="term" value="P:amino acid transport"/>
    <property type="evidence" value="ECO:0007669"/>
    <property type="project" value="UniProtKB-KW"/>
</dbReference>
<feature type="domain" description="Amino acid transporter transmembrane" evidence="7">
    <location>
        <begin position="1"/>
        <end position="74"/>
    </location>
</feature>
<evidence type="ECO:0000259" key="7">
    <source>
        <dbReference type="Pfam" id="PF01490"/>
    </source>
</evidence>
<dbReference type="AlphaFoldDB" id="A0AAW2TAE1"/>
<comment type="caution">
    <text evidence="8">The sequence shown here is derived from an EMBL/GenBank/DDBJ whole genome shotgun (WGS) entry which is preliminary data.</text>
</comment>
<dbReference type="InterPro" id="IPR013057">
    <property type="entry name" value="AA_transpt_TM"/>
</dbReference>
<evidence type="ECO:0000256" key="5">
    <source>
        <dbReference type="ARBA" id="ARBA00023136"/>
    </source>
</evidence>
<comment type="subcellular location">
    <subcellularLocation>
        <location evidence="1">Membrane</location>
    </subcellularLocation>
</comment>